<evidence type="ECO:0000313" key="1">
    <source>
        <dbReference type="EMBL" id="CDW31439.1"/>
    </source>
</evidence>
<organism evidence="1">
    <name type="scientific">Lepeophtheirus salmonis</name>
    <name type="common">Salmon louse</name>
    <name type="synonym">Caligus salmonis</name>
    <dbReference type="NCBI Taxonomy" id="72036"/>
    <lineage>
        <taxon>Eukaryota</taxon>
        <taxon>Metazoa</taxon>
        <taxon>Ecdysozoa</taxon>
        <taxon>Arthropoda</taxon>
        <taxon>Crustacea</taxon>
        <taxon>Multicrustacea</taxon>
        <taxon>Hexanauplia</taxon>
        <taxon>Copepoda</taxon>
        <taxon>Siphonostomatoida</taxon>
        <taxon>Caligidae</taxon>
        <taxon>Lepeophtheirus</taxon>
    </lineage>
</organism>
<sequence length="61" mass="6963">YNDSSTIALVLSNLIANYQYIKIISITLHKKIYHIIFSIADAHRSLDDLAHTFSESKSQCH</sequence>
<proteinExistence type="predicted"/>
<name>A0A0K2TZK9_LEPSM</name>
<reference evidence="1" key="1">
    <citation type="submission" date="2014-05" db="EMBL/GenBank/DDBJ databases">
        <authorList>
            <person name="Chronopoulou M."/>
        </authorList>
    </citation>
    <scope>NUCLEOTIDE SEQUENCE</scope>
    <source>
        <tissue evidence="1">Whole organism</tissue>
    </source>
</reference>
<dbReference type="EMBL" id="HACA01014078">
    <property type="protein sequence ID" value="CDW31439.1"/>
    <property type="molecule type" value="Transcribed_RNA"/>
</dbReference>
<dbReference type="AlphaFoldDB" id="A0A0K2TZK9"/>
<protein>
    <submittedName>
        <fullName evidence="1">Uncharacterized protein</fullName>
    </submittedName>
</protein>
<accession>A0A0K2TZK9</accession>
<feature type="non-terminal residue" evidence="1">
    <location>
        <position position="1"/>
    </location>
</feature>